<dbReference type="AlphaFoldDB" id="A0ABD3FBQ8"/>
<comment type="caution">
    <text evidence="2">The sequence shown here is derived from an EMBL/GenBank/DDBJ whole genome shotgun (WGS) entry which is preliminary data.</text>
</comment>
<dbReference type="Proteomes" id="UP001632037">
    <property type="component" value="Unassembled WGS sequence"/>
</dbReference>
<feature type="compositionally biased region" description="Low complexity" evidence="1">
    <location>
        <begin position="95"/>
        <end position="104"/>
    </location>
</feature>
<keyword evidence="3" id="KW-1185">Reference proteome</keyword>
<protein>
    <recommendedName>
        <fullName evidence="4">Zinc finger PHD-type domain-containing protein</fullName>
    </recommendedName>
</protein>
<evidence type="ECO:0000256" key="1">
    <source>
        <dbReference type="SAM" id="MobiDB-lite"/>
    </source>
</evidence>
<feature type="compositionally biased region" description="Polar residues" evidence="1">
    <location>
        <begin position="76"/>
        <end position="90"/>
    </location>
</feature>
<accession>A0ABD3FBQ8</accession>
<reference evidence="2 3" key="1">
    <citation type="submission" date="2024-09" db="EMBL/GenBank/DDBJ databases">
        <title>Genome sequencing and assembly of Phytophthora oleae, isolate VK10A, causative agent of rot of olive drupes.</title>
        <authorList>
            <person name="Conti Taguali S."/>
            <person name="Riolo M."/>
            <person name="La Spada F."/>
            <person name="Cacciola S.O."/>
            <person name="Dionisio G."/>
        </authorList>
    </citation>
    <scope>NUCLEOTIDE SEQUENCE [LARGE SCALE GENOMIC DNA]</scope>
    <source>
        <strain evidence="2 3">VK10A</strain>
    </source>
</reference>
<organism evidence="2 3">
    <name type="scientific">Phytophthora oleae</name>
    <dbReference type="NCBI Taxonomy" id="2107226"/>
    <lineage>
        <taxon>Eukaryota</taxon>
        <taxon>Sar</taxon>
        <taxon>Stramenopiles</taxon>
        <taxon>Oomycota</taxon>
        <taxon>Peronosporomycetes</taxon>
        <taxon>Peronosporales</taxon>
        <taxon>Peronosporaceae</taxon>
        <taxon>Phytophthora</taxon>
    </lineage>
</organism>
<feature type="region of interest" description="Disordered" evidence="1">
    <location>
        <begin position="76"/>
        <end position="109"/>
    </location>
</feature>
<name>A0ABD3FBQ8_9STRA</name>
<evidence type="ECO:0000313" key="3">
    <source>
        <dbReference type="Proteomes" id="UP001632037"/>
    </source>
</evidence>
<evidence type="ECO:0000313" key="2">
    <source>
        <dbReference type="EMBL" id="KAL3664168.1"/>
    </source>
</evidence>
<dbReference type="EMBL" id="JBIMZQ010000025">
    <property type="protein sequence ID" value="KAL3664168.1"/>
    <property type="molecule type" value="Genomic_DNA"/>
</dbReference>
<proteinExistence type="predicted"/>
<gene>
    <name evidence="2" type="ORF">V7S43_011049</name>
</gene>
<evidence type="ECO:0008006" key="4">
    <source>
        <dbReference type="Google" id="ProtNLM"/>
    </source>
</evidence>
<sequence>MKCSIVDCVNPELPTLYPCSVCEREVHHLCSSDLYDPDNIAVHASCVSTWKSKTGATSSNTEQAVFEIVGWASGSPRRQQASQSSESTVTELEEISSSQSSLESFSDHPSQVDAYGIPAEIHHYRQLGSGTRCGISRMCCPRHTQPERTTMRSASRMCVSCAR</sequence>